<dbReference type="AlphaFoldDB" id="A0A9N8YYZ6"/>
<feature type="region of interest" description="Disordered" evidence="1">
    <location>
        <begin position="210"/>
        <end position="232"/>
    </location>
</feature>
<dbReference type="OrthoDB" id="306690at2759"/>
<dbReference type="GO" id="GO:0061157">
    <property type="term" value="P:mRNA destabilization"/>
    <property type="evidence" value="ECO:0007669"/>
    <property type="project" value="TreeGrafter"/>
</dbReference>
<accession>A0A9N8YYZ6</accession>
<evidence type="ECO:0000259" key="2">
    <source>
        <dbReference type="PROSITE" id="PS50882"/>
    </source>
</evidence>
<feature type="compositionally biased region" description="Low complexity" evidence="1">
    <location>
        <begin position="332"/>
        <end position="372"/>
    </location>
</feature>
<name>A0A9N8YYZ6_9GLOM</name>
<feature type="domain" description="YTH" evidence="2">
    <location>
        <begin position="710"/>
        <end position="844"/>
    </location>
</feature>
<dbReference type="GO" id="GO:1990247">
    <property type="term" value="F:N6-methyladenosine-containing RNA reader activity"/>
    <property type="evidence" value="ECO:0007669"/>
    <property type="project" value="TreeGrafter"/>
</dbReference>
<feature type="region of interest" description="Disordered" evidence="1">
    <location>
        <begin position="1"/>
        <end position="26"/>
    </location>
</feature>
<reference evidence="3" key="1">
    <citation type="submission" date="2021-06" db="EMBL/GenBank/DDBJ databases">
        <authorList>
            <person name="Kallberg Y."/>
            <person name="Tangrot J."/>
            <person name="Rosling A."/>
        </authorList>
    </citation>
    <scope>NUCLEOTIDE SEQUENCE</scope>
    <source>
        <strain evidence="3">BR232B</strain>
    </source>
</reference>
<dbReference type="Gene3D" id="3.10.590.10">
    <property type="entry name" value="ph1033 like domains"/>
    <property type="match status" value="1"/>
</dbReference>
<dbReference type="CDD" id="cd21134">
    <property type="entry name" value="YTH"/>
    <property type="match status" value="1"/>
</dbReference>
<comment type="caution">
    <text evidence="3">The sequence shown here is derived from an EMBL/GenBank/DDBJ whole genome shotgun (WGS) entry which is preliminary data.</text>
</comment>
<dbReference type="Proteomes" id="UP000789739">
    <property type="component" value="Unassembled WGS sequence"/>
</dbReference>
<evidence type="ECO:0000313" key="3">
    <source>
        <dbReference type="EMBL" id="CAG8459434.1"/>
    </source>
</evidence>
<dbReference type="PANTHER" id="PTHR12357:SF89">
    <property type="entry name" value="YTH DOMAIN-CONTAINING FAMILY PROTEIN"/>
    <property type="match status" value="1"/>
</dbReference>
<sequence length="943" mass="101416">MDFSSVTGINDSRSLNTHGDNNGQQYYQSGKEWANAHTIGRNPMNGVGVAGDGLAQRSAGMNVGYGGLSGFANAGGANVVNSNANQIPIAMIKQPSVKMPPGFTGVNNGIVSPTSANGDFNTRMPFSNGSANVPMTVNTSFTRSNSIPVMPQSTRGDDGYNGSSWHPFLATSPPPRITKTPTGIGAFDLQSPISTLPEGSADHDWDKVTRTAGPEESSNEPVVYPKRGNTMPTQTELNNYSVVLSTSPSGPWTFSPAQSHQLSDNSSYFPQLQHEQFPRYNNTIYRPVRPSTNNNQNNGVMHDETSHMKFEHGLGGPLDYFEPASSINSITPSQQPQQDDQLQQNQQPLSQPSQQSSQQQQLQPQSLPDQSSTFRLPSWSTSVASDGSQRRRVDVSDDAVDDDEVKGSMALYDKSDIDEIMATHRDPSKYIPNQDRKDFPLKLDIRGLQAPKLVAPPGLEGYRSPTSPHPTGILSSPPLNADHMEFLNPVLNPTLGLTSPTLASVAANQNILISQDLTTGNNQALTLVDVNVADLSNTLNSMSLASASSGIGPDMSKVAGNDLQSVQLAAASNNVPKQQAKLSWAAIAKTAPKPPPVNTSPEVLGSVTGAYSAAISPNPTISPSNAYATRPLSAPTTAWTGKAKIAGTPGNGIGAMFGPTAASSAITQGAVGPLNIPPPPPASSSKKELIGWITAKGYNPKTFNIKPAHARYFVIKSYTEDDVHKSLKYDIWASTEIGNRRLDKAFRESADKGPIYLFFSVNASGHFCGMAQMLTHVDYTTSSSVWAQDKWKGVFKVKWIFVKDIPNGQLRHIRVVNNENKPVTNSRDTQELYPDPGREMLKIFFEYRSKTSILDDFEFYDKRQVEMRKDGIAPLIGPTSPGPVTGNPYANLPAIAGTSPNTNIGNIGISGNGNNNAGIREGENERISTTANTMIMENSEEDN</sequence>
<dbReference type="PANTHER" id="PTHR12357">
    <property type="entry name" value="YTH YT521-B HOMOLOGY DOMAIN-CONTAINING"/>
    <property type="match status" value="1"/>
</dbReference>
<protein>
    <submittedName>
        <fullName evidence="3">5102_t:CDS:1</fullName>
    </submittedName>
</protein>
<organism evidence="3 4">
    <name type="scientific">Paraglomus brasilianum</name>
    <dbReference type="NCBI Taxonomy" id="144538"/>
    <lineage>
        <taxon>Eukaryota</taxon>
        <taxon>Fungi</taxon>
        <taxon>Fungi incertae sedis</taxon>
        <taxon>Mucoromycota</taxon>
        <taxon>Glomeromycotina</taxon>
        <taxon>Glomeromycetes</taxon>
        <taxon>Paraglomerales</taxon>
        <taxon>Paraglomeraceae</taxon>
        <taxon>Paraglomus</taxon>
    </lineage>
</organism>
<dbReference type="InterPro" id="IPR045168">
    <property type="entry name" value="YTH_prot"/>
</dbReference>
<dbReference type="PROSITE" id="PS50882">
    <property type="entry name" value="YTH"/>
    <property type="match status" value="1"/>
</dbReference>
<keyword evidence="4" id="KW-1185">Reference proteome</keyword>
<dbReference type="InterPro" id="IPR007275">
    <property type="entry name" value="YTH_domain"/>
</dbReference>
<proteinExistence type="predicted"/>
<dbReference type="GO" id="GO:0005737">
    <property type="term" value="C:cytoplasm"/>
    <property type="evidence" value="ECO:0007669"/>
    <property type="project" value="TreeGrafter"/>
</dbReference>
<dbReference type="GO" id="GO:0003729">
    <property type="term" value="F:mRNA binding"/>
    <property type="evidence" value="ECO:0007669"/>
    <property type="project" value="TreeGrafter"/>
</dbReference>
<feature type="compositionally biased region" description="Polar residues" evidence="1">
    <location>
        <begin position="373"/>
        <end position="384"/>
    </location>
</feature>
<dbReference type="Pfam" id="PF04146">
    <property type="entry name" value="YTH"/>
    <property type="match status" value="1"/>
</dbReference>
<feature type="region of interest" description="Disordered" evidence="1">
    <location>
        <begin position="309"/>
        <end position="401"/>
    </location>
</feature>
<evidence type="ECO:0000256" key="1">
    <source>
        <dbReference type="SAM" id="MobiDB-lite"/>
    </source>
</evidence>
<gene>
    <name evidence="3" type="ORF">PBRASI_LOCUS499</name>
</gene>
<dbReference type="EMBL" id="CAJVPI010000024">
    <property type="protein sequence ID" value="CAG8459434.1"/>
    <property type="molecule type" value="Genomic_DNA"/>
</dbReference>
<evidence type="ECO:0000313" key="4">
    <source>
        <dbReference type="Proteomes" id="UP000789739"/>
    </source>
</evidence>